<dbReference type="InterPro" id="IPR051533">
    <property type="entry name" value="WaaL-like"/>
</dbReference>
<keyword evidence="4 6" id="KW-0472">Membrane</keyword>
<dbReference type="InterPro" id="IPR007016">
    <property type="entry name" value="O-antigen_ligase-rel_domated"/>
</dbReference>
<evidence type="ECO:0000256" key="3">
    <source>
        <dbReference type="ARBA" id="ARBA00022989"/>
    </source>
</evidence>
<feature type="transmembrane region" description="Helical" evidence="6">
    <location>
        <begin position="223"/>
        <end position="238"/>
    </location>
</feature>
<keyword evidence="3 6" id="KW-1133">Transmembrane helix</keyword>
<dbReference type="InterPro" id="IPR045979">
    <property type="entry name" value="DUF5935"/>
</dbReference>
<feature type="transmembrane region" description="Helical" evidence="6">
    <location>
        <begin position="39"/>
        <end position="62"/>
    </location>
</feature>
<dbReference type="RefSeq" id="WP_088713006.1">
    <property type="nucleotide sequence ID" value="NZ_NFZT01000001.1"/>
</dbReference>
<evidence type="ECO:0000313" key="10">
    <source>
        <dbReference type="Proteomes" id="UP000198462"/>
    </source>
</evidence>
<dbReference type="Pfam" id="PF19358">
    <property type="entry name" value="DUF5935"/>
    <property type="match status" value="1"/>
</dbReference>
<dbReference type="Pfam" id="PF04932">
    <property type="entry name" value="Wzy_C"/>
    <property type="match status" value="1"/>
</dbReference>
<feature type="transmembrane region" description="Helical" evidence="6">
    <location>
        <begin position="128"/>
        <end position="148"/>
    </location>
</feature>
<dbReference type="EMBL" id="NFZT01000001">
    <property type="protein sequence ID" value="OWV34306.1"/>
    <property type="molecule type" value="Genomic_DNA"/>
</dbReference>
<evidence type="ECO:0008006" key="11">
    <source>
        <dbReference type="Google" id="ProtNLM"/>
    </source>
</evidence>
<reference evidence="10" key="1">
    <citation type="submission" date="2017-05" db="EMBL/GenBank/DDBJ databases">
        <authorList>
            <person name="Lin X."/>
        </authorList>
    </citation>
    <scope>NUCLEOTIDE SEQUENCE [LARGE SCALE GENOMIC DNA]</scope>
    <source>
        <strain evidence="10">JLT2012</strain>
    </source>
</reference>
<feature type="transmembrane region" description="Helical" evidence="6">
    <location>
        <begin position="200"/>
        <end position="217"/>
    </location>
</feature>
<evidence type="ECO:0000256" key="5">
    <source>
        <dbReference type="SAM" id="MobiDB-lite"/>
    </source>
</evidence>
<evidence type="ECO:0000259" key="8">
    <source>
        <dbReference type="Pfam" id="PF19358"/>
    </source>
</evidence>
<feature type="domain" description="O-antigen ligase-related" evidence="7">
    <location>
        <begin position="210"/>
        <end position="359"/>
    </location>
</feature>
<comment type="caution">
    <text evidence="9">The sequence shown here is derived from an EMBL/GenBank/DDBJ whole genome shotgun (WGS) entry which is preliminary data.</text>
</comment>
<dbReference type="PANTHER" id="PTHR37422">
    <property type="entry name" value="TEICHURONIC ACID BIOSYNTHESIS PROTEIN TUAE"/>
    <property type="match status" value="1"/>
</dbReference>
<feature type="transmembrane region" description="Helical" evidence="6">
    <location>
        <begin position="168"/>
        <end position="188"/>
    </location>
</feature>
<name>A0A219B861_9SPHN</name>
<feature type="domain" description="DUF5935" evidence="8">
    <location>
        <begin position="1"/>
        <end position="192"/>
    </location>
</feature>
<organism evidence="9 10">
    <name type="scientific">Pacificimonas flava</name>
    <dbReference type="NCBI Taxonomy" id="1234595"/>
    <lineage>
        <taxon>Bacteria</taxon>
        <taxon>Pseudomonadati</taxon>
        <taxon>Pseudomonadota</taxon>
        <taxon>Alphaproteobacteria</taxon>
        <taxon>Sphingomonadales</taxon>
        <taxon>Sphingosinicellaceae</taxon>
        <taxon>Pacificimonas</taxon>
    </lineage>
</organism>
<dbReference type="AlphaFoldDB" id="A0A219B861"/>
<feature type="region of interest" description="Disordered" evidence="5">
    <location>
        <begin position="448"/>
        <end position="473"/>
    </location>
</feature>
<feature type="transmembrane region" description="Helical" evidence="6">
    <location>
        <begin position="243"/>
        <end position="260"/>
    </location>
</feature>
<evidence type="ECO:0000259" key="7">
    <source>
        <dbReference type="Pfam" id="PF04932"/>
    </source>
</evidence>
<evidence type="ECO:0000256" key="2">
    <source>
        <dbReference type="ARBA" id="ARBA00022692"/>
    </source>
</evidence>
<gene>
    <name evidence="9" type="ORF">B5C34_13120</name>
</gene>
<feature type="transmembrane region" description="Helical" evidence="6">
    <location>
        <begin position="105"/>
        <end position="121"/>
    </location>
</feature>
<evidence type="ECO:0000256" key="1">
    <source>
        <dbReference type="ARBA" id="ARBA00004141"/>
    </source>
</evidence>
<accession>A0A219B861</accession>
<comment type="subcellular location">
    <subcellularLocation>
        <location evidence="1">Membrane</location>
        <topology evidence="1">Multi-pass membrane protein</topology>
    </subcellularLocation>
</comment>
<keyword evidence="10" id="KW-1185">Reference proteome</keyword>
<feature type="transmembrane region" description="Helical" evidence="6">
    <location>
        <begin position="350"/>
        <end position="367"/>
    </location>
</feature>
<sequence>MRDLFLILILLGFIAMSFRYAYFMALGYLWVDFLQPQRLAYYVFTQLPVAMILGAGALVAFLFFDKEKRIRFSVLQGLVILLLVYQTMATFGWSPIESGAAKWDWVTKALIFSVFLPFILTTRVRIEAALAIMLFSTAAITMSAAAKTALGSSGYGTLALLVNNNTGIYEQSTLVTVTTAFVPLVWWFYKYNSFFKPSKLTFLIALGITVSFLIITVGTEARTGLVAMAVMAGIFWWRSSRKLLIAGLVAAVGIGSVPFLPESFVERMSTIQDPTADMSASTRLAMWEWTIDFVQDNPLGGGFNANRLSQIATTLVRKTGEPGFEDVTTTTVMEQGRAFHSSYFEVLGEFGYPGFLIWITTVILFYLQSRRIYSQNRKVWREMDEDDPDRSLFEWAMGFGQAVSIFVPTYMVGSLFVGIAFQPPFWHIMALTVSTAAMMTEKRADRIVAAQKEDEKQVRSRRRRPGGPATAAA</sequence>
<dbReference type="PANTHER" id="PTHR37422:SF13">
    <property type="entry name" value="LIPOPOLYSACCHARIDE BIOSYNTHESIS PROTEIN PA4999-RELATED"/>
    <property type="match status" value="1"/>
</dbReference>
<evidence type="ECO:0000313" key="9">
    <source>
        <dbReference type="EMBL" id="OWV34306.1"/>
    </source>
</evidence>
<dbReference type="Proteomes" id="UP000198462">
    <property type="component" value="Unassembled WGS sequence"/>
</dbReference>
<protein>
    <recommendedName>
        <fullName evidence="11">O-glycosylation ligase, exosortase A system-associated</fullName>
    </recommendedName>
</protein>
<keyword evidence="2 6" id="KW-0812">Transmembrane</keyword>
<dbReference type="GO" id="GO:0016020">
    <property type="term" value="C:membrane"/>
    <property type="evidence" value="ECO:0007669"/>
    <property type="project" value="UniProtKB-SubCell"/>
</dbReference>
<feature type="compositionally biased region" description="Basic and acidic residues" evidence="5">
    <location>
        <begin position="448"/>
        <end position="458"/>
    </location>
</feature>
<evidence type="ECO:0000256" key="6">
    <source>
        <dbReference type="SAM" id="Phobius"/>
    </source>
</evidence>
<proteinExistence type="predicted"/>
<feature type="transmembrane region" description="Helical" evidence="6">
    <location>
        <begin position="392"/>
        <end position="412"/>
    </location>
</feature>
<dbReference type="OrthoDB" id="9772644at2"/>
<evidence type="ECO:0000256" key="4">
    <source>
        <dbReference type="ARBA" id="ARBA00023136"/>
    </source>
</evidence>
<feature type="transmembrane region" description="Helical" evidence="6">
    <location>
        <begin position="74"/>
        <end position="93"/>
    </location>
</feature>